<keyword evidence="1" id="KW-0548">Nucleotidyltransferase</keyword>
<comment type="caution">
    <text evidence="1">The sequence shown here is derived from an EMBL/GenBank/DDBJ whole genome shotgun (WGS) entry which is preliminary data.</text>
</comment>
<evidence type="ECO:0000313" key="2">
    <source>
        <dbReference type="Proteomes" id="UP000887116"/>
    </source>
</evidence>
<gene>
    <name evidence="1" type="primary">RTase_13</name>
    <name evidence="1" type="ORF">TNCT_166971</name>
</gene>
<keyword evidence="1" id="KW-0695">RNA-directed DNA polymerase</keyword>
<protein>
    <submittedName>
        <fullName evidence="1">Putative RNA-directed DNA polymerase from transposon BS</fullName>
    </submittedName>
</protein>
<keyword evidence="2" id="KW-1185">Reference proteome</keyword>
<accession>A0A8X6KX49</accession>
<reference evidence="1" key="1">
    <citation type="submission" date="2020-07" db="EMBL/GenBank/DDBJ databases">
        <title>Multicomponent nature underlies the extraordinary mechanical properties of spider dragline silk.</title>
        <authorList>
            <person name="Kono N."/>
            <person name="Nakamura H."/>
            <person name="Mori M."/>
            <person name="Yoshida Y."/>
            <person name="Ohtoshi R."/>
            <person name="Malay A.D."/>
            <person name="Moran D.A.P."/>
            <person name="Tomita M."/>
            <person name="Numata K."/>
            <person name="Arakawa K."/>
        </authorList>
    </citation>
    <scope>NUCLEOTIDE SEQUENCE</scope>
</reference>
<organism evidence="1 2">
    <name type="scientific">Trichonephila clavata</name>
    <name type="common">Joro spider</name>
    <name type="synonym">Nephila clavata</name>
    <dbReference type="NCBI Taxonomy" id="2740835"/>
    <lineage>
        <taxon>Eukaryota</taxon>
        <taxon>Metazoa</taxon>
        <taxon>Ecdysozoa</taxon>
        <taxon>Arthropoda</taxon>
        <taxon>Chelicerata</taxon>
        <taxon>Arachnida</taxon>
        <taxon>Araneae</taxon>
        <taxon>Araneomorphae</taxon>
        <taxon>Entelegynae</taxon>
        <taxon>Araneoidea</taxon>
        <taxon>Nephilidae</taxon>
        <taxon>Trichonephila</taxon>
    </lineage>
</organism>
<dbReference type="AlphaFoldDB" id="A0A8X6KX49"/>
<dbReference type="GO" id="GO:0003964">
    <property type="term" value="F:RNA-directed DNA polymerase activity"/>
    <property type="evidence" value="ECO:0007669"/>
    <property type="project" value="UniProtKB-KW"/>
</dbReference>
<dbReference type="EMBL" id="BMAO01013369">
    <property type="protein sequence ID" value="GFQ88444.1"/>
    <property type="molecule type" value="Genomic_DNA"/>
</dbReference>
<evidence type="ECO:0000313" key="1">
    <source>
        <dbReference type="EMBL" id="GFQ88444.1"/>
    </source>
</evidence>
<proteinExistence type="predicted"/>
<keyword evidence="1" id="KW-0808">Transferase</keyword>
<sequence>MINDIVYYIVNSNPTVQALLFADDLVLWSADGDIRTTQESLNTALDAHLTWSNNNEMTVNTSKTVFQVFTLSHKPKAIQLFYGDYQLQRTQEVTYLGIVLDSRLSWNKQASRVQAIGKTRNGLL</sequence>
<dbReference type="Proteomes" id="UP000887116">
    <property type="component" value="Unassembled WGS sequence"/>
</dbReference>
<name>A0A8X6KX49_TRICU</name>
<dbReference type="OrthoDB" id="6429398at2759"/>